<reference evidence="2 3" key="1">
    <citation type="journal article" date="2023" name="Mol. Ecol. Resour.">
        <title>Chromosome-level genome assembly of a triploid poplar Populus alba 'Berolinensis'.</title>
        <authorList>
            <person name="Chen S."/>
            <person name="Yu Y."/>
            <person name="Wang X."/>
            <person name="Wang S."/>
            <person name="Zhang T."/>
            <person name="Zhou Y."/>
            <person name="He R."/>
            <person name="Meng N."/>
            <person name="Wang Y."/>
            <person name="Liu W."/>
            <person name="Liu Z."/>
            <person name="Liu J."/>
            <person name="Guo Q."/>
            <person name="Huang H."/>
            <person name="Sederoff R.R."/>
            <person name="Wang G."/>
            <person name="Qu G."/>
            <person name="Chen S."/>
        </authorList>
    </citation>
    <scope>NUCLEOTIDE SEQUENCE [LARGE SCALE GENOMIC DNA]</scope>
    <source>
        <strain evidence="2">SC-2020</strain>
    </source>
</reference>
<comment type="caution">
    <text evidence="2">The sequence shown here is derived from an EMBL/GenBank/DDBJ whole genome shotgun (WGS) entry which is preliminary data.</text>
</comment>
<keyword evidence="1" id="KW-0472">Membrane</keyword>
<evidence type="ECO:0000313" key="3">
    <source>
        <dbReference type="Proteomes" id="UP001164929"/>
    </source>
</evidence>
<dbReference type="EMBL" id="JAQIZT010000001">
    <property type="protein sequence ID" value="KAJ7011796.1"/>
    <property type="molecule type" value="Genomic_DNA"/>
</dbReference>
<proteinExistence type="predicted"/>
<feature type="transmembrane region" description="Helical" evidence="1">
    <location>
        <begin position="22"/>
        <end position="43"/>
    </location>
</feature>
<dbReference type="AlphaFoldDB" id="A0AAD6WHB1"/>
<gene>
    <name evidence="2" type="ORF">NC653_002023</name>
</gene>
<name>A0AAD6WHB1_9ROSI</name>
<keyword evidence="1" id="KW-0812">Transmembrane</keyword>
<dbReference type="Proteomes" id="UP001164929">
    <property type="component" value="Chromosome 1"/>
</dbReference>
<organism evidence="2 3">
    <name type="scientific">Populus alba x Populus x berolinensis</name>
    <dbReference type="NCBI Taxonomy" id="444605"/>
    <lineage>
        <taxon>Eukaryota</taxon>
        <taxon>Viridiplantae</taxon>
        <taxon>Streptophyta</taxon>
        <taxon>Embryophyta</taxon>
        <taxon>Tracheophyta</taxon>
        <taxon>Spermatophyta</taxon>
        <taxon>Magnoliopsida</taxon>
        <taxon>eudicotyledons</taxon>
        <taxon>Gunneridae</taxon>
        <taxon>Pentapetalae</taxon>
        <taxon>rosids</taxon>
        <taxon>fabids</taxon>
        <taxon>Malpighiales</taxon>
        <taxon>Salicaceae</taxon>
        <taxon>Saliceae</taxon>
        <taxon>Populus</taxon>
    </lineage>
</organism>
<keyword evidence="3" id="KW-1185">Reference proteome</keyword>
<sequence>MDHFKVIIFFNNAKGFREIDSLMFLALAVEVFLAFTILINPRFQMAQLHARRHIAGLTGKQNDRQRWWPSCTKSFSGKAPAISGESRIAATEIYMLFQLFTPSPVCHHLRAFGCNFQGLIPSRKPITMADQRDKIQSHVL</sequence>
<evidence type="ECO:0000256" key="1">
    <source>
        <dbReference type="SAM" id="Phobius"/>
    </source>
</evidence>
<accession>A0AAD6WHB1</accession>
<keyword evidence="1" id="KW-1133">Transmembrane helix</keyword>
<protein>
    <submittedName>
        <fullName evidence="2">Uncharacterized protein</fullName>
    </submittedName>
</protein>
<evidence type="ECO:0000313" key="2">
    <source>
        <dbReference type="EMBL" id="KAJ7011796.1"/>
    </source>
</evidence>